<dbReference type="Proteomes" id="UP001164929">
    <property type="component" value="Chromosome 10"/>
</dbReference>
<feature type="region of interest" description="Disordered" evidence="1">
    <location>
        <begin position="1"/>
        <end position="35"/>
    </location>
</feature>
<comment type="caution">
    <text evidence="2">The sequence shown here is derived from an EMBL/GenBank/DDBJ whole genome shotgun (WGS) entry which is preliminary data.</text>
</comment>
<dbReference type="AlphaFoldDB" id="A0AAD6MBH3"/>
<evidence type="ECO:0000313" key="2">
    <source>
        <dbReference type="EMBL" id="KAJ6982171.1"/>
    </source>
</evidence>
<accession>A0AAD6MBH3</accession>
<sequence length="64" mass="6797">MAAIALSPRTQSSARKKILAKKSKQAPATRNSSYLNAKKCPSSTKMFGDLQSLFVLGVRAVAGD</sequence>
<organism evidence="2 3">
    <name type="scientific">Populus alba x Populus x berolinensis</name>
    <dbReference type="NCBI Taxonomy" id="444605"/>
    <lineage>
        <taxon>Eukaryota</taxon>
        <taxon>Viridiplantae</taxon>
        <taxon>Streptophyta</taxon>
        <taxon>Embryophyta</taxon>
        <taxon>Tracheophyta</taxon>
        <taxon>Spermatophyta</taxon>
        <taxon>Magnoliopsida</taxon>
        <taxon>eudicotyledons</taxon>
        <taxon>Gunneridae</taxon>
        <taxon>Pentapetalae</taxon>
        <taxon>rosids</taxon>
        <taxon>fabids</taxon>
        <taxon>Malpighiales</taxon>
        <taxon>Salicaceae</taxon>
        <taxon>Saliceae</taxon>
        <taxon>Populus</taxon>
    </lineage>
</organism>
<evidence type="ECO:0000256" key="1">
    <source>
        <dbReference type="SAM" id="MobiDB-lite"/>
    </source>
</evidence>
<evidence type="ECO:0000313" key="3">
    <source>
        <dbReference type="Proteomes" id="UP001164929"/>
    </source>
</evidence>
<feature type="compositionally biased region" description="Basic residues" evidence="1">
    <location>
        <begin position="14"/>
        <end position="24"/>
    </location>
</feature>
<gene>
    <name evidence="2" type="ORF">NC653_025323</name>
</gene>
<keyword evidence="3" id="KW-1185">Reference proteome</keyword>
<dbReference type="EMBL" id="JAQIZT010000010">
    <property type="protein sequence ID" value="KAJ6982171.1"/>
    <property type="molecule type" value="Genomic_DNA"/>
</dbReference>
<reference evidence="2" key="1">
    <citation type="journal article" date="2023" name="Mol. Ecol. Resour.">
        <title>Chromosome-level genome assembly of a triploid poplar Populus alba 'Berolinensis'.</title>
        <authorList>
            <person name="Chen S."/>
            <person name="Yu Y."/>
            <person name="Wang X."/>
            <person name="Wang S."/>
            <person name="Zhang T."/>
            <person name="Zhou Y."/>
            <person name="He R."/>
            <person name="Meng N."/>
            <person name="Wang Y."/>
            <person name="Liu W."/>
            <person name="Liu Z."/>
            <person name="Liu J."/>
            <person name="Guo Q."/>
            <person name="Huang H."/>
            <person name="Sederoff R.R."/>
            <person name="Wang G."/>
            <person name="Qu G."/>
            <person name="Chen S."/>
        </authorList>
    </citation>
    <scope>NUCLEOTIDE SEQUENCE</scope>
    <source>
        <strain evidence="2">SC-2020</strain>
    </source>
</reference>
<name>A0AAD6MBH3_9ROSI</name>
<protein>
    <submittedName>
        <fullName evidence="2">Uncharacterized protein</fullName>
    </submittedName>
</protein>
<feature type="compositionally biased region" description="Polar residues" evidence="1">
    <location>
        <begin position="26"/>
        <end position="35"/>
    </location>
</feature>
<proteinExistence type="predicted"/>